<keyword evidence="4" id="KW-1185">Reference proteome</keyword>
<dbReference type="OrthoDB" id="37659at2759"/>
<keyword evidence="2" id="KW-0560">Oxidoreductase</keyword>
<dbReference type="InterPro" id="IPR036291">
    <property type="entry name" value="NAD(P)-bd_dom_sf"/>
</dbReference>
<dbReference type="PANTHER" id="PTHR43180">
    <property type="entry name" value="3-OXOACYL-(ACYL-CARRIER-PROTEIN) REDUCTASE (AFU_ORTHOLOGUE AFUA_6G11210)"/>
    <property type="match status" value="1"/>
</dbReference>
<protein>
    <submittedName>
        <fullName evidence="3">NAD(P)-binding protein</fullName>
    </submittedName>
</protein>
<evidence type="ECO:0000256" key="1">
    <source>
        <dbReference type="ARBA" id="ARBA00006484"/>
    </source>
</evidence>
<dbReference type="SUPFAM" id="SSF51735">
    <property type="entry name" value="NAD(P)-binding Rossmann-fold domains"/>
    <property type="match status" value="1"/>
</dbReference>
<evidence type="ECO:0000313" key="4">
    <source>
        <dbReference type="Proteomes" id="UP000800200"/>
    </source>
</evidence>
<reference evidence="3" key="1">
    <citation type="journal article" date="2020" name="Stud. Mycol.">
        <title>101 Dothideomycetes genomes: a test case for predicting lifestyles and emergence of pathogens.</title>
        <authorList>
            <person name="Haridas S."/>
            <person name="Albert R."/>
            <person name="Binder M."/>
            <person name="Bloem J."/>
            <person name="Labutti K."/>
            <person name="Salamov A."/>
            <person name="Andreopoulos B."/>
            <person name="Baker S."/>
            <person name="Barry K."/>
            <person name="Bills G."/>
            <person name="Bluhm B."/>
            <person name="Cannon C."/>
            <person name="Castanera R."/>
            <person name="Culley D."/>
            <person name="Daum C."/>
            <person name="Ezra D."/>
            <person name="Gonzalez J."/>
            <person name="Henrissat B."/>
            <person name="Kuo A."/>
            <person name="Liang C."/>
            <person name="Lipzen A."/>
            <person name="Lutzoni F."/>
            <person name="Magnuson J."/>
            <person name="Mondo S."/>
            <person name="Nolan M."/>
            <person name="Ohm R."/>
            <person name="Pangilinan J."/>
            <person name="Park H.-J."/>
            <person name="Ramirez L."/>
            <person name="Alfaro M."/>
            <person name="Sun H."/>
            <person name="Tritt A."/>
            <person name="Yoshinaga Y."/>
            <person name="Zwiers L.-H."/>
            <person name="Turgeon B."/>
            <person name="Goodwin S."/>
            <person name="Spatafora J."/>
            <person name="Crous P."/>
            <person name="Grigoriev I."/>
        </authorList>
    </citation>
    <scope>NUCLEOTIDE SEQUENCE</scope>
    <source>
        <strain evidence="3">CBS 207.26</strain>
    </source>
</reference>
<dbReference type="AlphaFoldDB" id="A0A6A6DZR9"/>
<comment type="similarity">
    <text evidence="1">Belongs to the short-chain dehydrogenases/reductases (SDR) family.</text>
</comment>
<gene>
    <name evidence="3" type="ORF">K469DRAFT_581597</name>
</gene>
<name>A0A6A6DZR9_9PEZI</name>
<feature type="non-terminal residue" evidence="3">
    <location>
        <position position="1"/>
    </location>
</feature>
<dbReference type="Gene3D" id="3.40.50.720">
    <property type="entry name" value="NAD(P)-binding Rossmann-like Domain"/>
    <property type="match status" value="1"/>
</dbReference>
<dbReference type="InterPro" id="IPR002347">
    <property type="entry name" value="SDR_fam"/>
</dbReference>
<proteinExistence type="inferred from homology"/>
<dbReference type="PANTHER" id="PTHR43180:SF33">
    <property type="entry name" value="15-HYDROXYPROSTAGLANDIN DEHYDROGENASE [NAD(+)]-LIKE"/>
    <property type="match status" value="1"/>
</dbReference>
<dbReference type="GO" id="GO:0016491">
    <property type="term" value="F:oxidoreductase activity"/>
    <property type="evidence" value="ECO:0007669"/>
    <property type="project" value="UniProtKB-KW"/>
</dbReference>
<accession>A0A6A6DZR9</accession>
<organism evidence="3 4">
    <name type="scientific">Zopfia rhizophila CBS 207.26</name>
    <dbReference type="NCBI Taxonomy" id="1314779"/>
    <lineage>
        <taxon>Eukaryota</taxon>
        <taxon>Fungi</taxon>
        <taxon>Dikarya</taxon>
        <taxon>Ascomycota</taxon>
        <taxon>Pezizomycotina</taxon>
        <taxon>Dothideomycetes</taxon>
        <taxon>Dothideomycetes incertae sedis</taxon>
        <taxon>Zopfiaceae</taxon>
        <taxon>Zopfia</taxon>
    </lineage>
</organism>
<dbReference type="EMBL" id="ML994640">
    <property type="protein sequence ID" value="KAF2183902.1"/>
    <property type="molecule type" value="Genomic_DNA"/>
</dbReference>
<dbReference type="Pfam" id="PF00106">
    <property type="entry name" value="adh_short"/>
    <property type="match status" value="1"/>
</dbReference>
<evidence type="ECO:0000256" key="2">
    <source>
        <dbReference type="ARBA" id="ARBA00023002"/>
    </source>
</evidence>
<evidence type="ECO:0000313" key="3">
    <source>
        <dbReference type="EMBL" id="KAF2183902.1"/>
    </source>
</evidence>
<sequence length="179" mass="19383">LGGSSGIGRGTVELFASHGAKVISADVGPSRDPLPEGAVFQKCDVRVWQEVVDLFNKAFEQFNRVDIVCANAGITGKEDLMGDNLNEPRWDVIDINLKGVMSTVKAALYHFRRNKPQGGALVLTGSITSYLPAHIGGYQYAVSKHGVLGLMTTLKNYTPQINSRINMVAPYLTSIFSGR</sequence>
<dbReference type="Proteomes" id="UP000800200">
    <property type="component" value="Unassembled WGS sequence"/>
</dbReference>